<organism evidence="12 13">
    <name type="scientific">Oldenlandia corymbosa var. corymbosa</name>
    <dbReference type="NCBI Taxonomy" id="529605"/>
    <lineage>
        <taxon>Eukaryota</taxon>
        <taxon>Viridiplantae</taxon>
        <taxon>Streptophyta</taxon>
        <taxon>Embryophyta</taxon>
        <taxon>Tracheophyta</taxon>
        <taxon>Spermatophyta</taxon>
        <taxon>Magnoliopsida</taxon>
        <taxon>eudicotyledons</taxon>
        <taxon>Gunneridae</taxon>
        <taxon>Pentapetalae</taxon>
        <taxon>asterids</taxon>
        <taxon>lamiids</taxon>
        <taxon>Gentianales</taxon>
        <taxon>Rubiaceae</taxon>
        <taxon>Rubioideae</taxon>
        <taxon>Spermacoceae</taxon>
        <taxon>Hedyotis-Oldenlandia complex</taxon>
        <taxon>Oldenlandia</taxon>
    </lineage>
</organism>
<evidence type="ECO:0000313" key="12">
    <source>
        <dbReference type="EMBL" id="CAI9091264.1"/>
    </source>
</evidence>
<dbReference type="InterPro" id="IPR000719">
    <property type="entry name" value="Prot_kinase_dom"/>
</dbReference>
<gene>
    <name evidence="12" type="ORF">OLC1_LOCUS3230</name>
</gene>
<evidence type="ECO:0000256" key="1">
    <source>
        <dbReference type="ARBA" id="ARBA00004479"/>
    </source>
</evidence>
<dbReference type="SUPFAM" id="SSF56112">
    <property type="entry name" value="Protein kinase-like (PK-like)"/>
    <property type="match status" value="2"/>
</dbReference>
<dbReference type="NCBIfam" id="TIGR01640">
    <property type="entry name" value="F_box_assoc_1"/>
    <property type="match status" value="1"/>
</dbReference>
<evidence type="ECO:0000259" key="11">
    <source>
        <dbReference type="PROSITE" id="PS50011"/>
    </source>
</evidence>
<evidence type="ECO:0000256" key="4">
    <source>
        <dbReference type="ARBA" id="ARBA00022741"/>
    </source>
</evidence>
<dbReference type="InterPro" id="IPR001245">
    <property type="entry name" value="Ser-Thr/Tyr_kinase_cat_dom"/>
</dbReference>
<dbReference type="InterPro" id="IPR024788">
    <property type="entry name" value="Malectin-like_Carb-bd_dom"/>
</dbReference>
<keyword evidence="6 8" id="KW-0067">ATP-binding</keyword>
<dbReference type="FunFam" id="2.60.120.430:FF:000003">
    <property type="entry name" value="FERONIA receptor-like kinase"/>
    <property type="match status" value="1"/>
</dbReference>
<dbReference type="PROSITE" id="PS00107">
    <property type="entry name" value="PROTEIN_KINASE_ATP"/>
    <property type="match status" value="2"/>
</dbReference>
<dbReference type="InterPro" id="IPR011009">
    <property type="entry name" value="Kinase-like_dom_sf"/>
</dbReference>
<feature type="domain" description="Protein kinase" evidence="11">
    <location>
        <begin position="413"/>
        <end position="727"/>
    </location>
</feature>
<dbReference type="PANTHER" id="PTHR34590">
    <property type="entry name" value="OS03G0124300 PROTEIN-RELATED"/>
    <property type="match status" value="1"/>
</dbReference>
<keyword evidence="10" id="KW-0732">Signal</keyword>
<feature type="binding site" evidence="8">
    <location>
        <position position="698"/>
    </location>
    <ligand>
        <name>ATP</name>
        <dbReference type="ChEBI" id="CHEBI:30616"/>
    </ligand>
</feature>
<dbReference type="Pfam" id="PF08268">
    <property type="entry name" value="FBA_3"/>
    <property type="match status" value="1"/>
</dbReference>
<comment type="subcellular location">
    <subcellularLocation>
        <location evidence="1">Membrane</location>
        <topology evidence="1">Single-pass type I membrane protein</topology>
    </subcellularLocation>
</comment>
<evidence type="ECO:0000256" key="10">
    <source>
        <dbReference type="SAM" id="SignalP"/>
    </source>
</evidence>
<feature type="chain" id="PRO_5043897690" evidence="10">
    <location>
        <begin position="18"/>
        <end position="1322"/>
    </location>
</feature>
<dbReference type="GO" id="GO:0005524">
    <property type="term" value="F:ATP binding"/>
    <property type="evidence" value="ECO:0007669"/>
    <property type="project" value="UniProtKB-UniRule"/>
</dbReference>
<dbReference type="InterPro" id="IPR017451">
    <property type="entry name" value="F-box-assoc_interact_dom"/>
</dbReference>
<keyword evidence="4 8" id="KW-0547">Nucleotide-binding</keyword>
<evidence type="ECO:0000256" key="9">
    <source>
        <dbReference type="SAM" id="MobiDB-lite"/>
    </source>
</evidence>
<evidence type="ECO:0000256" key="3">
    <source>
        <dbReference type="ARBA" id="ARBA00022679"/>
    </source>
</evidence>
<proteinExistence type="predicted"/>
<dbReference type="SUPFAM" id="SSF81383">
    <property type="entry name" value="F-box domain"/>
    <property type="match status" value="2"/>
</dbReference>
<evidence type="ECO:0000256" key="8">
    <source>
        <dbReference type="PROSITE-ProRule" id="PRU10141"/>
    </source>
</evidence>
<name>A0AAV1C6P0_OLDCO</name>
<dbReference type="Pfam" id="PF12819">
    <property type="entry name" value="Malectin_like"/>
    <property type="match status" value="1"/>
</dbReference>
<keyword evidence="7" id="KW-0325">Glycoprotein</keyword>
<dbReference type="InterPro" id="IPR017441">
    <property type="entry name" value="Protein_kinase_ATP_BS"/>
</dbReference>
<keyword evidence="3" id="KW-0808">Transferase</keyword>
<reference evidence="12" key="1">
    <citation type="submission" date="2023-03" db="EMBL/GenBank/DDBJ databases">
        <authorList>
            <person name="Julca I."/>
        </authorList>
    </citation>
    <scope>NUCLEOTIDE SEQUENCE</scope>
</reference>
<keyword evidence="5" id="KW-0418">Kinase</keyword>
<feature type="binding site" evidence="8">
    <location>
        <position position="442"/>
    </location>
    <ligand>
        <name>ATP</name>
        <dbReference type="ChEBI" id="CHEBI:30616"/>
    </ligand>
</feature>
<feature type="region of interest" description="Disordered" evidence="9">
    <location>
        <begin position="543"/>
        <end position="625"/>
    </location>
</feature>
<evidence type="ECO:0000256" key="7">
    <source>
        <dbReference type="ARBA" id="ARBA00023180"/>
    </source>
</evidence>
<evidence type="ECO:0000256" key="6">
    <source>
        <dbReference type="ARBA" id="ARBA00022840"/>
    </source>
</evidence>
<dbReference type="Gene3D" id="2.60.120.430">
    <property type="entry name" value="Galactose-binding lectin"/>
    <property type="match status" value="2"/>
</dbReference>
<feature type="compositionally biased region" description="Polar residues" evidence="9">
    <location>
        <begin position="553"/>
        <end position="563"/>
    </location>
</feature>
<dbReference type="SMART" id="SM00256">
    <property type="entry name" value="FBOX"/>
    <property type="match status" value="2"/>
</dbReference>
<evidence type="ECO:0000256" key="5">
    <source>
        <dbReference type="ARBA" id="ARBA00022777"/>
    </source>
</evidence>
<dbReference type="GO" id="GO:0004674">
    <property type="term" value="F:protein serine/threonine kinase activity"/>
    <property type="evidence" value="ECO:0007669"/>
    <property type="project" value="UniProtKB-KW"/>
</dbReference>
<dbReference type="InterPro" id="IPR001810">
    <property type="entry name" value="F-box_dom"/>
</dbReference>
<evidence type="ECO:0000313" key="13">
    <source>
        <dbReference type="Proteomes" id="UP001161247"/>
    </source>
</evidence>
<keyword evidence="13" id="KW-1185">Reference proteome</keyword>
<protein>
    <submittedName>
        <fullName evidence="12">OLC1v1026239C1</fullName>
    </submittedName>
</protein>
<feature type="compositionally biased region" description="Basic and acidic residues" evidence="9">
    <location>
        <begin position="601"/>
        <end position="623"/>
    </location>
</feature>
<dbReference type="GO" id="GO:0004714">
    <property type="term" value="F:transmembrane receptor protein tyrosine kinase activity"/>
    <property type="evidence" value="ECO:0007669"/>
    <property type="project" value="InterPro"/>
</dbReference>
<dbReference type="Proteomes" id="UP001161247">
    <property type="component" value="Chromosome 1"/>
</dbReference>
<dbReference type="EMBL" id="OX459118">
    <property type="protein sequence ID" value="CAI9091264.1"/>
    <property type="molecule type" value="Genomic_DNA"/>
</dbReference>
<dbReference type="Pfam" id="PF07714">
    <property type="entry name" value="PK_Tyr_Ser-Thr"/>
    <property type="match status" value="2"/>
</dbReference>
<evidence type="ECO:0000256" key="2">
    <source>
        <dbReference type="ARBA" id="ARBA00022527"/>
    </source>
</evidence>
<dbReference type="FunFam" id="3.30.200.20:FF:000039">
    <property type="entry name" value="receptor-like protein kinase FERONIA"/>
    <property type="match status" value="1"/>
</dbReference>
<dbReference type="InterPro" id="IPR013187">
    <property type="entry name" value="F-box-assoc_dom_typ3"/>
</dbReference>
<dbReference type="InterPro" id="IPR045272">
    <property type="entry name" value="ANXUR1/2-like"/>
</dbReference>
<dbReference type="PROSITE" id="PS50011">
    <property type="entry name" value="PROTEIN_KINASE_DOM"/>
    <property type="match status" value="1"/>
</dbReference>
<dbReference type="InterPro" id="IPR036047">
    <property type="entry name" value="F-box-like_dom_sf"/>
</dbReference>
<accession>A0AAV1C6P0</accession>
<sequence length="1322" mass="147908">MAVAKILLTIIFPCALSLCYHHDLLVYAIHSASPAASYFIGNVAINCGSTGKSSAFDGRQWIGDAGSGLMFSLQPKGKPKASTAVHKSFFADPVPYRTSRISAAPFYYKSQVSPGQKFIRLHFLPVPYHGFRDSEDLFTVKAGPLTLLYNFSASLAAEGSGESFLVKEFCLNERGARIVGRHDRFFDIDNSTALELIERLNTGDSSISSVEDFGLFRRWNGDANHFTEHRVHQVIYPAAMTTYTNPYLAPPKVYQTSWKLEPNLRVQGVHTFRWKIPIDIGFGYLVRLHFCASDLRINNVGEKEFSILINDQIAETMIDVIKLSGGIGIPLIRDYMVMMKGDKQGGKFDLLIDLCTTNDLVVGQLNGMEIFKLSNPDNSLAAPNQGKLEPSLSIDPSFCSFSLSKILSATQEFSEASLIGRGGFGKVYKGYITGISQVAAIKRLNANSKQGAREFWAEVETLSKFRHNHIVSLIGYCNEGSEMILVYEPTVDVRNPEDQPSLLSSFRDCSAQVDSEAIIDPSLQGRISASSLKEFVKSIENCLHQQPKKRPTMAQQDKPTLSGTEDGADISQLSEDGRSELMHFSQSSSPPMPEESVTWSPKEEITKEPTEPKKTKMREDSSSAKKPIWGWPWRTVWSRGKPMNKTAQKMSGTPNRTDGRFSFSEILKMTKNFQSFLGQGGSGRVYYGVTEGKQVAVKLLVDSSRQKRHDEFLSKAKLLTRVNHSNLIMLVGYCCEGNHMALIYEYMDNENLRDHILDGNVLTWSQRLQIAMDAAQDRVADHAVITLMPADMSSPVTPWLGVGGSGVYSSGRLLFTPLDRLHKLPRTPGTENGLPEGILTEVLVRVDIKTLHQAKCVSKSWLAIIEGSVFRDAYRAHRLGCLILSIPEPIIDPGQAMKRTQPKFRPPELENGLPDELILEVLARVENIKTLYLAKCVSKSWCSIVEGPGFFDAYQSHHAGGLVLSVAEPIKDPSLSSNRPTLKNPWPVKVNFFSSTLVAEGFHPRPFFRSSSIHLSNCYRGLTTVVNGLVCVFETTRLLVCNIWTGETMQLPDVGYRENRCGFVGSKYYLGYDDDTRVYKLLNLSELYQSIVVPLDQFRSPYFKLDFEILTLGHDSSWRRHPGVAGGPLVNMGSFFTEVPLLIKGVLYWMMSGQLNNCLISFYLNKEEFQLIQAPLNDPSMIWEHIWTFAQIGGRPALYQFRENVDYGRHLFFYLLDDDSWSSHSIPFPPEFVDLDYLTSIGNLPTGQTLFIKENCLNDLLGSSTTIYSYDHQSKEFGKLFVGKICHLKRNSRVAKTYLRRTIVTCLQEGSIAPLDVQLNGG</sequence>
<keyword evidence="2" id="KW-0723">Serine/threonine-protein kinase</keyword>
<dbReference type="Pfam" id="PF00646">
    <property type="entry name" value="F-box"/>
    <property type="match status" value="2"/>
</dbReference>
<dbReference type="GO" id="GO:0016020">
    <property type="term" value="C:membrane"/>
    <property type="evidence" value="ECO:0007669"/>
    <property type="project" value="UniProtKB-SubCell"/>
</dbReference>
<dbReference type="PANTHER" id="PTHR34590:SF5">
    <property type="entry name" value="OS04G0586500 PROTEIN"/>
    <property type="match status" value="1"/>
</dbReference>
<feature type="signal peptide" evidence="10">
    <location>
        <begin position="1"/>
        <end position="17"/>
    </location>
</feature>
<dbReference type="Gene3D" id="3.30.200.20">
    <property type="entry name" value="Phosphorylase Kinase, domain 1"/>
    <property type="match status" value="1"/>
</dbReference>
<dbReference type="Gene3D" id="1.10.510.10">
    <property type="entry name" value="Transferase(Phosphotransferase) domain 1"/>
    <property type="match status" value="2"/>
</dbReference>